<dbReference type="PROSITE" id="PS51257">
    <property type="entry name" value="PROKAR_LIPOPROTEIN"/>
    <property type="match status" value="1"/>
</dbReference>
<dbReference type="AlphaFoldDB" id="C6HV48"/>
<evidence type="ECO:0000313" key="2">
    <source>
        <dbReference type="Proteomes" id="UP000009374"/>
    </source>
</evidence>
<protein>
    <recommendedName>
        <fullName evidence="3">Lipoprotein</fullName>
    </recommendedName>
</protein>
<name>C6HV48_9BACT</name>
<evidence type="ECO:0008006" key="3">
    <source>
        <dbReference type="Google" id="ProtNLM"/>
    </source>
</evidence>
<keyword evidence="2" id="KW-1185">Reference proteome</keyword>
<evidence type="ECO:0000313" key="1">
    <source>
        <dbReference type="EMBL" id="EES53422.1"/>
    </source>
</evidence>
<organism evidence="1 2">
    <name type="scientific">Leptospirillum ferrodiazotrophum</name>
    <dbReference type="NCBI Taxonomy" id="412449"/>
    <lineage>
        <taxon>Bacteria</taxon>
        <taxon>Pseudomonadati</taxon>
        <taxon>Nitrospirota</taxon>
        <taxon>Nitrospiria</taxon>
        <taxon>Nitrospirales</taxon>
        <taxon>Nitrospiraceae</taxon>
        <taxon>Leptospirillum</taxon>
    </lineage>
</organism>
<dbReference type="EMBL" id="GG693862">
    <property type="protein sequence ID" value="EES53422.1"/>
    <property type="molecule type" value="Genomic_DNA"/>
</dbReference>
<proteinExistence type="predicted"/>
<sequence length="184" mass="20513">MSRQPMRLLRRQGILSWAILFLFVVTLGGCAVAPTGSPDSAESFRVPLPPAQSKTILETIQKDNPSYTIRALLRPDGKGTNVHLTVFTRQKVHMVVNGFQEPEPHKRLYPECNHWFDLTRSFDPACGGGPYLGTANLLFGDGMALGLLFDLFQAGRYPFAYTTTPFPDREATEKVKEKLLTASR</sequence>
<gene>
    <name evidence="1" type="ORF">UBAL3_78920013</name>
</gene>
<accession>C6HV48</accession>
<dbReference type="Proteomes" id="UP000009374">
    <property type="component" value="Unassembled WGS sequence"/>
</dbReference>
<reference evidence="1 2" key="1">
    <citation type="journal article" date="2009" name="Appl. Environ. Microbiol.">
        <title>Community genomic and proteomic analyses of chemoautotrophic iron-oxidizing "Leptospirillum rubarum" (Group II) and "Leptospirillum ferrodiazotrophum" (Group III) bacteria in acid mine drainage biofilms.</title>
        <authorList>
            <person name="Goltsman D.S."/>
            <person name="Denef V.J."/>
            <person name="Singer S.W."/>
            <person name="VerBerkmoes N.C."/>
            <person name="Lefsrud M."/>
            <person name="Mueller R.S."/>
            <person name="Dick G.J."/>
            <person name="Sun C.L."/>
            <person name="Wheeler K.E."/>
            <person name="Zemla A."/>
            <person name="Baker B.J."/>
            <person name="Hauser L."/>
            <person name="Land M."/>
            <person name="Shah M.B."/>
            <person name="Thelen M.P."/>
            <person name="Hettich R.L."/>
            <person name="Banfield J.F."/>
        </authorList>
    </citation>
    <scope>NUCLEOTIDE SEQUENCE [LARGE SCALE GENOMIC DNA]</scope>
</reference>